<evidence type="ECO:0000313" key="3">
    <source>
        <dbReference type="Proteomes" id="UP000298860"/>
    </source>
</evidence>
<dbReference type="RefSeq" id="WP_137816508.1">
    <property type="nucleotide sequence ID" value="NZ_BJFL01000047.1"/>
</dbReference>
<comment type="caution">
    <text evidence="2">The sequence shown here is derived from an EMBL/GenBank/DDBJ whole genome shotgun (WGS) entry which is preliminary data.</text>
</comment>
<evidence type="ECO:0000256" key="1">
    <source>
        <dbReference type="SAM" id="Phobius"/>
    </source>
</evidence>
<accession>A0A4D4JEX9</accession>
<keyword evidence="1" id="KW-0472">Membrane</keyword>
<evidence type="ECO:0000313" key="2">
    <source>
        <dbReference type="EMBL" id="GDY33580.1"/>
    </source>
</evidence>
<dbReference type="OrthoDB" id="3267263at2"/>
<reference evidence="3" key="1">
    <citation type="submission" date="2019-04" db="EMBL/GenBank/DDBJ databases">
        <title>Draft genome sequence of Pseudonocardiaceae bacterium SL3-2-4.</title>
        <authorList>
            <person name="Ningsih F."/>
            <person name="Yokota A."/>
            <person name="Sakai Y."/>
            <person name="Nanatani K."/>
            <person name="Yabe S."/>
            <person name="Oetari A."/>
            <person name="Sjamsuridzal W."/>
        </authorList>
    </citation>
    <scope>NUCLEOTIDE SEQUENCE [LARGE SCALE GENOMIC DNA]</scope>
    <source>
        <strain evidence="3">SL3-2-4</strain>
    </source>
</reference>
<keyword evidence="1" id="KW-1133">Transmembrane helix</keyword>
<keyword evidence="1" id="KW-0812">Transmembrane</keyword>
<dbReference type="Proteomes" id="UP000298860">
    <property type="component" value="Unassembled WGS sequence"/>
</dbReference>
<sequence length="146" mass="15372">MRSPIKIRHLPGRLAAGAFILNSGLSKRNADEETAKSLHGMAAEAYPFLGSMEPTQFVKLLSTTEIALGVALLVPVLPTGLVALALSAFSGGLVGLYLRVPGMREQGSLKPTQQGLPLAKDSWLLGIGTGLVLDSLGRRREAKRAG</sequence>
<gene>
    <name evidence="2" type="ORF">GTS_52130</name>
</gene>
<keyword evidence="3" id="KW-1185">Reference proteome</keyword>
<proteinExistence type="predicted"/>
<organism evidence="2 3">
    <name type="scientific">Gandjariella thermophila</name>
    <dbReference type="NCBI Taxonomy" id="1931992"/>
    <lineage>
        <taxon>Bacteria</taxon>
        <taxon>Bacillati</taxon>
        <taxon>Actinomycetota</taxon>
        <taxon>Actinomycetes</taxon>
        <taxon>Pseudonocardiales</taxon>
        <taxon>Pseudonocardiaceae</taxon>
        <taxon>Gandjariella</taxon>
    </lineage>
</organism>
<dbReference type="EMBL" id="BJFL01000047">
    <property type="protein sequence ID" value="GDY33580.1"/>
    <property type="molecule type" value="Genomic_DNA"/>
</dbReference>
<name>A0A4D4JEX9_9PSEU</name>
<feature type="transmembrane region" description="Helical" evidence="1">
    <location>
        <begin position="66"/>
        <end position="98"/>
    </location>
</feature>
<dbReference type="AlphaFoldDB" id="A0A4D4JEX9"/>
<protein>
    <recommendedName>
        <fullName evidence="4">DoxX family protein</fullName>
    </recommendedName>
</protein>
<evidence type="ECO:0008006" key="4">
    <source>
        <dbReference type="Google" id="ProtNLM"/>
    </source>
</evidence>